<evidence type="ECO:0000256" key="1">
    <source>
        <dbReference type="ARBA" id="ARBA00004365"/>
    </source>
</evidence>
<evidence type="ECO:0000256" key="3">
    <source>
        <dbReference type="ARBA" id="ARBA00005709"/>
    </source>
</evidence>
<dbReference type="NCBIfam" id="TIGR02550">
    <property type="entry name" value="flagell_flgL"/>
    <property type="match status" value="1"/>
</dbReference>
<dbReference type="Pfam" id="PF00669">
    <property type="entry name" value="Flagellin_N"/>
    <property type="match status" value="1"/>
</dbReference>
<dbReference type="Gene3D" id="1.20.1330.10">
    <property type="entry name" value="f41 fragment of flagellin, N-terminal domain"/>
    <property type="match status" value="2"/>
</dbReference>
<accession>A0ABN4TRI5</accession>
<keyword evidence="8" id="KW-1185">Reference proteome</keyword>
<proteinExistence type="inferred from homology"/>
<evidence type="ECO:0000256" key="4">
    <source>
        <dbReference type="ARBA" id="ARBA00023143"/>
    </source>
</evidence>
<organism evidence="7 8">
    <name type="scientific">Cupriavidus malaysiensis</name>
    <dbReference type="NCBI Taxonomy" id="367825"/>
    <lineage>
        <taxon>Bacteria</taxon>
        <taxon>Pseudomonadati</taxon>
        <taxon>Pseudomonadota</taxon>
        <taxon>Betaproteobacteria</taxon>
        <taxon>Burkholderiales</taxon>
        <taxon>Burkholderiaceae</taxon>
        <taxon>Cupriavidus</taxon>
    </lineage>
</organism>
<dbReference type="InterPro" id="IPR001492">
    <property type="entry name" value="Flagellin"/>
</dbReference>
<dbReference type="PANTHER" id="PTHR42792:SF1">
    <property type="entry name" value="FLAGELLAR HOOK-ASSOCIATED PROTEIN 3"/>
    <property type="match status" value="1"/>
</dbReference>
<evidence type="ECO:0000313" key="7">
    <source>
        <dbReference type="EMBL" id="AOZ08891.1"/>
    </source>
</evidence>
<dbReference type="InterPro" id="IPR001029">
    <property type="entry name" value="Flagellin_N"/>
</dbReference>
<protein>
    <submittedName>
        <fullName evidence="7">Flagellar hook-associated protein 3</fullName>
    </submittedName>
</protein>
<dbReference type="InterPro" id="IPR046358">
    <property type="entry name" value="Flagellin_C"/>
</dbReference>
<dbReference type="RefSeq" id="WP_071021674.1">
    <property type="nucleotide sequence ID" value="NZ_CP017755.1"/>
</dbReference>
<keyword evidence="7" id="KW-0282">Flagellum</keyword>
<feature type="domain" description="Flagellin N-terminal" evidence="5">
    <location>
        <begin position="4"/>
        <end position="140"/>
    </location>
</feature>
<dbReference type="Pfam" id="PF00700">
    <property type="entry name" value="Flagellin_C"/>
    <property type="match status" value="1"/>
</dbReference>
<evidence type="ECO:0000256" key="2">
    <source>
        <dbReference type="ARBA" id="ARBA00004613"/>
    </source>
</evidence>
<evidence type="ECO:0000259" key="5">
    <source>
        <dbReference type="Pfam" id="PF00669"/>
    </source>
</evidence>
<evidence type="ECO:0000259" key="6">
    <source>
        <dbReference type="Pfam" id="PF00700"/>
    </source>
</evidence>
<keyword evidence="4" id="KW-0975">Bacterial flagellum</keyword>
<keyword evidence="7" id="KW-0969">Cilium</keyword>
<sequence>MRVATSMLYQQGLASIQGQQSSLMQVQQQLGTGKRIVTPSDDPVGATRALGVSQSIAVNDQYTATRTQATNMLGLESNALQSVVTTVQNIQGLLVQAGNGTLNDSDRASLATSLQAQYNQLLGLANSDNGNGQYLFAGYQSGSAPFTQGAGGGIQYNGDTGQQLLQVDVSRQMAAGDSGSSLFMSVQPSAGYVVQAGATNTGTGVFSALAVTNPSDPLYGHSMLINFQNNATTGALEYTVTDETVQPPAAVGSPVGYTPGSAIQVGGVSFTLSGTPAAGDTLTLAPAQQSGTNVFSSLSQIIQALKTPVGSAADQANLSNALSTGSTKITNALDNVLTVQTSVGSRIQELTTLNDVGTNRNLNYTTTLSSLEDLDYASAISQYYQYQTALQAAQQSFVKIQGMNLFKYVQG</sequence>
<evidence type="ECO:0000313" key="8">
    <source>
        <dbReference type="Proteomes" id="UP000177515"/>
    </source>
</evidence>
<dbReference type="InterPro" id="IPR013384">
    <property type="entry name" value="Flagell_FlgL"/>
</dbReference>
<dbReference type="PANTHER" id="PTHR42792">
    <property type="entry name" value="FLAGELLIN"/>
    <property type="match status" value="1"/>
</dbReference>
<gene>
    <name evidence="7" type="ORF">BKK80_23705</name>
</gene>
<name>A0ABN4TRI5_9BURK</name>
<dbReference type="EMBL" id="CP017755">
    <property type="protein sequence ID" value="AOZ08891.1"/>
    <property type="molecule type" value="Genomic_DNA"/>
</dbReference>
<comment type="similarity">
    <text evidence="3">Belongs to the bacterial flagellin family.</text>
</comment>
<dbReference type="SUPFAM" id="SSF64518">
    <property type="entry name" value="Phase 1 flagellin"/>
    <property type="match status" value="1"/>
</dbReference>
<dbReference type="Proteomes" id="UP000177515">
    <property type="component" value="Chromosome 2"/>
</dbReference>
<keyword evidence="7" id="KW-0966">Cell projection</keyword>
<feature type="domain" description="Flagellin C-terminal" evidence="6">
    <location>
        <begin position="328"/>
        <end position="408"/>
    </location>
</feature>
<comment type="subcellular location">
    <subcellularLocation>
        <location evidence="1">Bacterial flagellum</location>
    </subcellularLocation>
    <subcellularLocation>
        <location evidence="2">Secreted</location>
    </subcellularLocation>
</comment>
<reference evidence="7 8" key="1">
    <citation type="submission" date="2016-10" db="EMBL/GenBank/DDBJ databases">
        <title>Complete genome sequences of three Cupriavidus strains isolated from various Malaysian environments.</title>
        <authorList>
            <person name="Abdullah A.A.-A."/>
            <person name="Shafie N.A.H."/>
            <person name="Lau N.S."/>
        </authorList>
    </citation>
    <scope>NUCLEOTIDE SEQUENCE [LARGE SCALE GENOMIC DNA]</scope>
    <source>
        <strain evidence="7 8">USMAA1020</strain>
    </source>
</reference>